<evidence type="ECO:0000313" key="8">
    <source>
        <dbReference type="Proteomes" id="UP000824090"/>
    </source>
</evidence>
<dbReference type="SMART" id="SM00382">
    <property type="entry name" value="AAA"/>
    <property type="match status" value="1"/>
</dbReference>
<dbReference type="Gene3D" id="1.10.8.60">
    <property type="match status" value="1"/>
</dbReference>
<keyword evidence="5" id="KW-0804">Transcription</keyword>
<keyword evidence="2" id="KW-0067">ATP-binding</keyword>
<dbReference type="Gene3D" id="3.40.50.300">
    <property type="entry name" value="P-loop containing nucleotide triphosphate hydrolases"/>
    <property type="match status" value="1"/>
</dbReference>
<keyword evidence="1" id="KW-0547">Nucleotide-binding</keyword>
<evidence type="ECO:0000256" key="3">
    <source>
        <dbReference type="ARBA" id="ARBA00023015"/>
    </source>
</evidence>
<dbReference type="Gene3D" id="1.10.10.60">
    <property type="entry name" value="Homeodomain-like"/>
    <property type="match status" value="1"/>
</dbReference>
<dbReference type="PROSITE" id="PS00676">
    <property type="entry name" value="SIGMA54_INTERACT_2"/>
    <property type="match status" value="1"/>
</dbReference>
<sequence>MNFDDILNSLTEGILITDTKGNILFCNKQASKNYRLPITKLLHHNVCDLADKGIIDQSYNELSSSTGKTVTYEQTVNSKKHFICKTIPYFDGDNKIKYIIEQTFSLDELAFDSNNKISRASAPSSSGEKKPQADEIPLLPFKSSAMAQVYHLADNMAPKNINILILGPSGTGKSKLAKRIHDNSQRKDGPFVTINCSTIPENLLESELFGYTKGAFSGASSEGKQGLVELADEGTIFLDEIGEMPFNIQSKLLQLVQDKTYIPVGGVHPRKVDARIIAATNKDLFSQVKNGLFREDLYYRLAVVTIAIPPLKDRPDDVKRLIDHFTHVFNYKHNTDIVFNKSATDALLKYSWPGNIRELENLIEFLILNAEDEYITPHMLPANIAGRAAEIPAELYTETISEDASGQSRADGDDSIEKYDKYESLEDFIESCESKLVTALYPKYNSSYKLAEKLRVSQSKANKMIRKYVKADRTI</sequence>
<dbReference type="PROSITE" id="PS00688">
    <property type="entry name" value="SIGMA54_INTERACT_3"/>
    <property type="match status" value="1"/>
</dbReference>
<dbReference type="InterPro" id="IPR025943">
    <property type="entry name" value="Sigma_54_int_dom_ATP-bd_2"/>
</dbReference>
<gene>
    <name evidence="7" type="ORF">IAC50_06960</name>
</gene>
<dbReference type="Proteomes" id="UP000824090">
    <property type="component" value="Unassembled WGS sequence"/>
</dbReference>
<dbReference type="InterPro" id="IPR000014">
    <property type="entry name" value="PAS"/>
</dbReference>
<evidence type="ECO:0000256" key="2">
    <source>
        <dbReference type="ARBA" id="ARBA00022840"/>
    </source>
</evidence>
<dbReference type="SUPFAM" id="SSF52540">
    <property type="entry name" value="P-loop containing nucleoside triphosphate hydrolases"/>
    <property type="match status" value="1"/>
</dbReference>
<dbReference type="PANTHER" id="PTHR32071">
    <property type="entry name" value="TRANSCRIPTIONAL REGULATORY PROTEIN"/>
    <property type="match status" value="1"/>
</dbReference>
<dbReference type="InterPro" id="IPR002078">
    <property type="entry name" value="Sigma_54_int"/>
</dbReference>
<reference evidence="7" key="1">
    <citation type="submission" date="2020-10" db="EMBL/GenBank/DDBJ databases">
        <authorList>
            <person name="Gilroy R."/>
        </authorList>
    </citation>
    <scope>NUCLEOTIDE SEQUENCE</scope>
    <source>
        <strain evidence="7">ChiHcec3-6078</strain>
    </source>
</reference>
<comment type="caution">
    <text evidence="7">The sequence shown here is derived from an EMBL/GenBank/DDBJ whole genome shotgun (WGS) entry which is preliminary data.</text>
</comment>
<dbReference type="InterPro" id="IPR058031">
    <property type="entry name" value="AAA_lid_NorR"/>
</dbReference>
<dbReference type="GO" id="GO:0003677">
    <property type="term" value="F:DNA binding"/>
    <property type="evidence" value="ECO:0007669"/>
    <property type="project" value="UniProtKB-KW"/>
</dbReference>
<evidence type="ECO:0000313" key="7">
    <source>
        <dbReference type="EMBL" id="HIU26213.1"/>
    </source>
</evidence>
<dbReference type="EMBL" id="DVMP01000130">
    <property type="protein sequence ID" value="HIU26213.1"/>
    <property type="molecule type" value="Genomic_DNA"/>
</dbReference>
<reference evidence="7" key="2">
    <citation type="journal article" date="2021" name="PeerJ">
        <title>Extensive microbial diversity within the chicken gut microbiome revealed by metagenomics and culture.</title>
        <authorList>
            <person name="Gilroy R."/>
            <person name="Ravi A."/>
            <person name="Getino M."/>
            <person name="Pursley I."/>
            <person name="Horton D.L."/>
            <person name="Alikhan N.F."/>
            <person name="Baker D."/>
            <person name="Gharbi K."/>
            <person name="Hall N."/>
            <person name="Watson M."/>
            <person name="Adriaenssens E.M."/>
            <person name="Foster-Nyarko E."/>
            <person name="Jarju S."/>
            <person name="Secka A."/>
            <person name="Antonio M."/>
            <person name="Oren A."/>
            <person name="Chaudhuri R.R."/>
            <person name="La Ragione R."/>
            <person name="Hildebrand F."/>
            <person name="Pallen M.J."/>
        </authorList>
    </citation>
    <scope>NUCLEOTIDE SEQUENCE</scope>
    <source>
        <strain evidence="7">ChiHcec3-6078</strain>
    </source>
</reference>
<organism evidence="7 8">
    <name type="scientific">Candidatus Allocopromorpha excrementigallinarum</name>
    <dbReference type="NCBI Taxonomy" id="2840742"/>
    <lineage>
        <taxon>Bacteria</taxon>
        <taxon>Bacillati</taxon>
        <taxon>Bacillota</taxon>
        <taxon>Clostridia</taxon>
        <taxon>Eubacteriales</taxon>
        <taxon>Eubacteriaceae</taxon>
        <taxon>Eubacteriaceae incertae sedis</taxon>
        <taxon>Candidatus Allocopromorpha</taxon>
    </lineage>
</organism>
<evidence type="ECO:0000256" key="1">
    <source>
        <dbReference type="ARBA" id="ARBA00022741"/>
    </source>
</evidence>
<keyword evidence="3" id="KW-0805">Transcription regulation</keyword>
<dbReference type="FunFam" id="3.40.50.300:FF:000006">
    <property type="entry name" value="DNA-binding transcriptional regulator NtrC"/>
    <property type="match status" value="1"/>
</dbReference>
<dbReference type="AlphaFoldDB" id="A0A9D1L7M6"/>
<accession>A0A9D1L7M6</accession>
<dbReference type="InterPro" id="IPR035965">
    <property type="entry name" value="PAS-like_dom_sf"/>
</dbReference>
<proteinExistence type="predicted"/>
<name>A0A9D1L7M6_9FIRM</name>
<keyword evidence="4" id="KW-0238">DNA-binding</keyword>
<protein>
    <submittedName>
        <fullName evidence="7">Sigma 54-interacting transcriptional regulator</fullName>
    </submittedName>
</protein>
<dbReference type="InterPro" id="IPR025944">
    <property type="entry name" value="Sigma_54_int_dom_CS"/>
</dbReference>
<dbReference type="InterPro" id="IPR027417">
    <property type="entry name" value="P-loop_NTPase"/>
</dbReference>
<dbReference type="Pfam" id="PF00989">
    <property type="entry name" value="PAS"/>
    <property type="match status" value="1"/>
</dbReference>
<dbReference type="PROSITE" id="PS50045">
    <property type="entry name" value="SIGMA54_INTERACT_4"/>
    <property type="match status" value="1"/>
</dbReference>
<dbReference type="Gene3D" id="3.30.450.20">
    <property type="entry name" value="PAS domain"/>
    <property type="match status" value="1"/>
</dbReference>
<evidence type="ECO:0000256" key="5">
    <source>
        <dbReference type="ARBA" id="ARBA00023163"/>
    </source>
</evidence>
<dbReference type="CDD" id="cd00009">
    <property type="entry name" value="AAA"/>
    <property type="match status" value="1"/>
</dbReference>
<dbReference type="SMART" id="SM00091">
    <property type="entry name" value="PAS"/>
    <property type="match status" value="1"/>
</dbReference>
<dbReference type="Pfam" id="PF25601">
    <property type="entry name" value="AAA_lid_14"/>
    <property type="match status" value="1"/>
</dbReference>
<dbReference type="PANTHER" id="PTHR32071:SF57">
    <property type="entry name" value="C4-DICARBOXYLATE TRANSPORT TRANSCRIPTIONAL REGULATORY PROTEIN DCTD"/>
    <property type="match status" value="1"/>
</dbReference>
<dbReference type="GO" id="GO:0006355">
    <property type="term" value="P:regulation of DNA-templated transcription"/>
    <property type="evidence" value="ECO:0007669"/>
    <property type="project" value="InterPro"/>
</dbReference>
<evidence type="ECO:0000256" key="4">
    <source>
        <dbReference type="ARBA" id="ARBA00023125"/>
    </source>
</evidence>
<feature type="domain" description="Sigma-54 factor interaction" evidence="6">
    <location>
        <begin position="139"/>
        <end position="368"/>
    </location>
</feature>
<dbReference type="InterPro" id="IPR003593">
    <property type="entry name" value="AAA+_ATPase"/>
</dbReference>
<dbReference type="SUPFAM" id="SSF55785">
    <property type="entry name" value="PYP-like sensor domain (PAS domain)"/>
    <property type="match status" value="1"/>
</dbReference>
<dbReference type="Pfam" id="PF00158">
    <property type="entry name" value="Sigma54_activat"/>
    <property type="match status" value="1"/>
</dbReference>
<evidence type="ECO:0000259" key="6">
    <source>
        <dbReference type="PROSITE" id="PS50045"/>
    </source>
</evidence>
<dbReference type="InterPro" id="IPR013767">
    <property type="entry name" value="PAS_fold"/>
</dbReference>
<dbReference type="GO" id="GO:0005524">
    <property type="term" value="F:ATP binding"/>
    <property type="evidence" value="ECO:0007669"/>
    <property type="project" value="UniProtKB-KW"/>
</dbReference>